<dbReference type="EMBL" id="JBJJXI010000054">
    <property type="protein sequence ID" value="KAL3400063.1"/>
    <property type="molecule type" value="Genomic_DNA"/>
</dbReference>
<proteinExistence type="predicted"/>
<reference evidence="1 2" key="1">
    <citation type="journal article" date="2024" name="bioRxiv">
        <title>A reference genome for Trichogramma kaykai: A tiny desert-dwelling parasitoid wasp with competing sex-ratio distorters.</title>
        <authorList>
            <person name="Culotta J."/>
            <person name="Lindsey A.R."/>
        </authorList>
    </citation>
    <scope>NUCLEOTIDE SEQUENCE [LARGE SCALE GENOMIC DNA]</scope>
    <source>
        <strain evidence="1 2">KSX58</strain>
    </source>
</reference>
<sequence>MTKKPFLDFRAQRWYTMCAPSLSRHPNTAALGSFASRRGHWKSAPRSYLRDESLKVSARCVHERALREPATHTTFENAHTEVNNQIREFRDNEPRGISLPHIPTSVQASNLTWSFPARPGTSGVPATNSAG</sequence>
<accession>A0ABD2X5A5</accession>
<organism evidence="1 2">
    <name type="scientific">Trichogramma kaykai</name>
    <dbReference type="NCBI Taxonomy" id="54128"/>
    <lineage>
        <taxon>Eukaryota</taxon>
        <taxon>Metazoa</taxon>
        <taxon>Ecdysozoa</taxon>
        <taxon>Arthropoda</taxon>
        <taxon>Hexapoda</taxon>
        <taxon>Insecta</taxon>
        <taxon>Pterygota</taxon>
        <taxon>Neoptera</taxon>
        <taxon>Endopterygota</taxon>
        <taxon>Hymenoptera</taxon>
        <taxon>Apocrita</taxon>
        <taxon>Proctotrupomorpha</taxon>
        <taxon>Chalcidoidea</taxon>
        <taxon>Trichogrammatidae</taxon>
        <taxon>Trichogramma</taxon>
    </lineage>
</organism>
<name>A0ABD2X5A5_9HYME</name>
<dbReference type="Proteomes" id="UP001627154">
    <property type="component" value="Unassembled WGS sequence"/>
</dbReference>
<gene>
    <name evidence="1" type="ORF">TKK_006673</name>
</gene>
<comment type="caution">
    <text evidence="1">The sequence shown here is derived from an EMBL/GenBank/DDBJ whole genome shotgun (WGS) entry which is preliminary data.</text>
</comment>
<evidence type="ECO:0000313" key="2">
    <source>
        <dbReference type="Proteomes" id="UP001627154"/>
    </source>
</evidence>
<evidence type="ECO:0000313" key="1">
    <source>
        <dbReference type="EMBL" id="KAL3400063.1"/>
    </source>
</evidence>
<protein>
    <submittedName>
        <fullName evidence="1">Uncharacterized protein</fullName>
    </submittedName>
</protein>
<keyword evidence="2" id="KW-1185">Reference proteome</keyword>
<dbReference type="AlphaFoldDB" id="A0ABD2X5A5"/>